<gene>
    <name evidence="1" type="ORF">FIBSPDRAFT_1014795</name>
</gene>
<evidence type="ECO:0000313" key="1">
    <source>
        <dbReference type="EMBL" id="KZP23456.1"/>
    </source>
</evidence>
<dbReference type="Gene3D" id="3.30.70.100">
    <property type="match status" value="1"/>
</dbReference>
<proteinExistence type="predicted"/>
<sequence>MAASVNRILAYSYRSEITEDAKIALQARIHSLQADCKRDGNSYIADVIQGQSGLASKSDYTFIFKFDTVESMRYMVEQDPVYQAVHADILNSSEDIFISAFENGMF</sequence>
<evidence type="ECO:0008006" key="3">
    <source>
        <dbReference type="Google" id="ProtNLM"/>
    </source>
</evidence>
<name>A0A166LYM1_9AGAM</name>
<dbReference type="Proteomes" id="UP000076532">
    <property type="component" value="Unassembled WGS sequence"/>
</dbReference>
<protein>
    <recommendedName>
        <fullName evidence="3">Stress-response A/B barrel domain-containing protein</fullName>
    </recommendedName>
</protein>
<keyword evidence="2" id="KW-1185">Reference proteome</keyword>
<reference evidence="1 2" key="1">
    <citation type="journal article" date="2016" name="Mol. Biol. Evol.">
        <title>Comparative Genomics of Early-Diverging Mushroom-Forming Fungi Provides Insights into the Origins of Lignocellulose Decay Capabilities.</title>
        <authorList>
            <person name="Nagy L.G."/>
            <person name="Riley R."/>
            <person name="Tritt A."/>
            <person name="Adam C."/>
            <person name="Daum C."/>
            <person name="Floudas D."/>
            <person name="Sun H."/>
            <person name="Yadav J.S."/>
            <person name="Pangilinan J."/>
            <person name="Larsson K.H."/>
            <person name="Matsuura K."/>
            <person name="Barry K."/>
            <person name="Labutti K."/>
            <person name="Kuo R."/>
            <person name="Ohm R.A."/>
            <person name="Bhattacharya S.S."/>
            <person name="Shirouzu T."/>
            <person name="Yoshinaga Y."/>
            <person name="Martin F.M."/>
            <person name="Grigoriev I.V."/>
            <person name="Hibbett D.S."/>
        </authorList>
    </citation>
    <scope>NUCLEOTIDE SEQUENCE [LARGE SCALE GENOMIC DNA]</scope>
    <source>
        <strain evidence="1 2">CBS 109695</strain>
    </source>
</reference>
<dbReference type="EMBL" id="KV417532">
    <property type="protein sequence ID" value="KZP23456.1"/>
    <property type="molecule type" value="Genomic_DNA"/>
</dbReference>
<organism evidence="1 2">
    <name type="scientific">Athelia psychrophila</name>
    <dbReference type="NCBI Taxonomy" id="1759441"/>
    <lineage>
        <taxon>Eukaryota</taxon>
        <taxon>Fungi</taxon>
        <taxon>Dikarya</taxon>
        <taxon>Basidiomycota</taxon>
        <taxon>Agaricomycotina</taxon>
        <taxon>Agaricomycetes</taxon>
        <taxon>Agaricomycetidae</taxon>
        <taxon>Atheliales</taxon>
        <taxon>Atheliaceae</taxon>
        <taxon>Athelia</taxon>
    </lineage>
</organism>
<dbReference type="AlphaFoldDB" id="A0A166LYM1"/>
<accession>A0A166LYM1</accession>
<evidence type="ECO:0000313" key="2">
    <source>
        <dbReference type="Proteomes" id="UP000076532"/>
    </source>
</evidence>